<feature type="domain" description="G-protein coupled receptors family 1 profile" evidence="7">
    <location>
        <begin position="42"/>
        <end position="256"/>
    </location>
</feature>
<gene>
    <name evidence="8" type="ORF">PEVE_00018653</name>
</gene>
<dbReference type="CDD" id="cd00637">
    <property type="entry name" value="7tm_classA_rhodopsin-like"/>
    <property type="match status" value="1"/>
</dbReference>
<name>A0ABN8SEH6_9CNID</name>
<sequence length="256" mass="28733">MSNTSCDPESSLSWNIADYDLARVVVISSIIVASMSPVTVTGNLLVVLAIWRNESLRSSTYFLVGALSLEYFVSGVLFQPSYSIKELALALRPSLIKTSVFYYLHLTLGGLGIYTTALTTLTTTLMAIERCLYMTRRRWANSSRVFKLFLVILLLPIPLNVFRTLQILTGSYCLVSQIAIISLVTLCFVVTSLTYLQVYRSIRHHQQQIQASVTATRSPRGPFINMAKYKKSVLTILLILASFYLSYLPFIVNVFL</sequence>
<dbReference type="SUPFAM" id="SSF81321">
    <property type="entry name" value="Family A G protein-coupled receptor-like"/>
    <property type="match status" value="1"/>
</dbReference>
<dbReference type="Proteomes" id="UP001159427">
    <property type="component" value="Unassembled WGS sequence"/>
</dbReference>
<dbReference type="InterPro" id="IPR017452">
    <property type="entry name" value="GPCR_Rhodpsn_7TM"/>
</dbReference>
<keyword evidence="9" id="KW-1185">Reference proteome</keyword>
<evidence type="ECO:0000256" key="3">
    <source>
        <dbReference type="ARBA" id="ARBA00022692"/>
    </source>
</evidence>
<feature type="transmembrane region" description="Helical" evidence="6">
    <location>
        <begin position="102"/>
        <end position="128"/>
    </location>
</feature>
<proteinExistence type="predicted"/>
<feature type="transmembrane region" description="Helical" evidence="6">
    <location>
        <begin position="21"/>
        <end position="49"/>
    </location>
</feature>
<feature type="transmembrane region" description="Helical" evidence="6">
    <location>
        <begin position="233"/>
        <end position="255"/>
    </location>
</feature>
<keyword evidence="5 6" id="KW-0472">Membrane</keyword>
<evidence type="ECO:0000256" key="5">
    <source>
        <dbReference type="ARBA" id="ARBA00023136"/>
    </source>
</evidence>
<feature type="non-terminal residue" evidence="8">
    <location>
        <position position="256"/>
    </location>
</feature>
<evidence type="ECO:0000259" key="7">
    <source>
        <dbReference type="PROSITE" id="PS50262"/>
    </source>
</evidence>
<evidence type="ECO:0000313" key="9">
    <source>
        <dbReference type="Proteomes" id="UP001159427"/>
    </source>
</evidence>
<feature type="transmembrane region" description="Helical" evidence="6">
    <location>
        <begin position="148"/>
        <end position="168"/>
    </location>
</feature>
<evidence type="ECO:0000313" key="8">
    <source>
        <dbReference type="EMBL" id="CAH3188580.1"/>
    </source>
</evidence>
<keyword evidence="4 6" id="KW-1133">Transmembrane helix</keyword>
<reference evidence="8 9" key="1">
    <citation type="submission" date="2022-05" db="EMBL/GenBank/DDBJ databases">
        <authorList>
            <consortium name="Genoscope - CEA"/>
            <person name="William W."/>
        </authorList>
    </citation>
    <scope>NUCLEOTIDE SEQUENCE [LARGE SCALE GENOMIC DNA]</scope>
</reference>
<evidence type="ECO:0000256" key="1">
    <source>
        <dbReference type="ARBA" id="ARBA00004651"/>
    </source>
</evidence>
<evidence type="ECO:0000256" key="4">
    <source>
        <dbReference type="ARBA" id="ARBA00022989"/>
    </source>
</evidence>
<accession>A0ABN8SEH6</accession>
<comment type="caution">
    <text evidence="8">The sequence shown here is derived from an EMBL/GenBank/DDBJ whole genome shotgun (WGS) entry which is preliminary data.</text>
</comment>
<dbReference type="PROSITE" id="PS50262">
    <property type="entry name" value="G_PROTEIN_RECEP_F1_2"/>
    <property type="match status" value="1"/>
</dbReference>
<evidence type="ECO:0000256" key="6">
    <source>
        <dbReference type="SAM" id="Phobius"/>
    </source>
</evidence>
<keyword evidence="3 6" id="KW-0812">Transmembrane</keyword>
<keyword evidence="2" id="KW-1003">Cell membrane</keyword>
<dbReference type="PANTHER" id="PTHR22750">
    <property type="entry name" value="G-PROTEIN COUPLED RECEPTOR"/>
    <property type="match status" value="1"/>
</dbReference>
<comment type="subcellular location">
    <subcellularLocation>
        <location evidence="1">Cell membrane</location>
        <topology evidence="1">Multi-pass membrane protein</topology>
    </subcellularLocation>
</comment>
<organism evidence="8 9">
    <name type="scientific">Porites evermanni</name>
    <dbReference type="NCBI Taxonomy" id="104178"/>
    <lineage>
        <taxon>Eukaryota</taxon>
        <taxon>Metazoa</taxon>
        <taxon>Cnidaria</taxon>
        <taxon>Anthozoa</taxon>
        <taxon>Hexacorallia</taxon>
        <taxon>Scleractinia</taxon>
        <taxon>Fungiina</taxon>
        <taxon>Poritidae</taxon>
        <taxon>Porites</taxon>
    </lineage>
</organism>
<dbReference type="EMBL" id="CALNXI010002525">
    <property type="protein sequence ID" value="CAH3188580.1"/>
    <property type="molecule type" value="Genomic_DNA"/>
</dbReference>
<feature type="transmembrane region" description="Helical" evidence="6">
    <location>
        <begin position="61"/>
        <end position="82"/>
    </location>
</feature>
<feature type="transmembrane region" description="Helical" evidence="6">
    <location>
        <begin position="174"/>
        <end position="196"/>
    </location>
</feature>
<evidence type="ECO:0000256" key="2">
    <source>
        <dbReference type="ARBA" id="ARBA00022475"/>
    </source>
</evidence>
<protein>
    <recommendedName>
        <fullName evidence="7">G-protein coupled receptors family 1 profile domain-containing protein</fullName>
    </recommendedName>
</protein>
<dbReference type="Gene3D" id="1.20.1070.10">
    <property type="entry name" value="Rhodopsin 7-helix transmembrane proteins"/>
    <property type="match status" value="1"/>
</dbReference>